<dbReference type="GO" id="GO:0003729">
    <property type="term" value="F:mRNA binding"/>
    <property type="evidence" value="ECO:0007669"/>
    <property type="project" value="TreeGrafter"/>
</dbReference>
<feature type="region of interest" description="Disordered" evidence="7">
    <location>
        <begin position="486"/>
        <end position="649"/>
    </location>
</feature>
<dbReference type="EMBL" id="CAXKWB010012125">
    <property type="protein sequence ID" value="CAL4103414.1"/>
    <property type="molecule type" value="Genomic_DNA"/>
</dbReference>
<feature type="compositionally biased region" description="Low complexity" evidence="7">
    <location>
        <begin position="518"/>
        <end position="530"/>
    </location>
</feature>
<comment type="similarity">
    <text evidence="2">Belongs to the DNA polymerase type-B-like family.</text>
</comment>
<dbReference type="CDD" id="cd05402">
    <property type="entry name" value="NT_PAP_TUTase"/>
    <property type="match status" value="1"/>
</dbReference>
<dbReference type="InterPro" id="IPR054708">
    <property type="entry name" value="MTPAP-like_central"/>
</dbReference>
<protein>
    <recommendedName>
        <fullName evidence="3">polynucleotide adenylyltransferase</fullName>
        <ecNumber evidence="3">2.7.7.19</ecNumber>
    </recommendedName>
</protein>
<feature type="non-terminal residue" evidence="10">
    <location>
        <position position="649"/>
    </location>
</feature>
<feature type="region of interest" description="Disordered" evidence="7">
    <location>
        <begin position="1"/>
        <end position="39"/>
    </location>
</feature>
<dbReference type="Pfam" id="PF03828">
    <property type="entry name" value="PAP_assoc"/>
    <property type="match status" value="1"/>
</dbReference>
<gene>
    <name evidence="10" type="ORF">MNOR_LOCUS17555</name>
</gene>
<dbReference type="InterPro" id="IPR045862">
    <property type="entry name" value="Trf4-like"/>
</dbReference>
<feature type="compositionally biased region" description="Basic residues" evidence="7">
    <location>
        <begin position="553"/>
        <end position="562"/>
    </location>
</feature>
<dbReference type="GO" id="GO:0005730">
    <property type="term" value="C:nucleolus"/>
    <property type="evidence" value="ECO:0007669"/>
    <property type="project" value="TreeGrafter"/>
</dbReference>
<dbReference type="EC" id="2.7.7.19" evidence="3"/>
<dbReference type="Gene3D" id="1.10.1410.10">
    <property type="match status" value="1"/>
</dbReference>
<comment type="caution">
    <text evidence="10">The sequence shown here is derived from an EMBL/GenBank/DDBJ whole genome shotgun (WGS) entry which is preliminary data.</text>
</comment>
<sequence>MDPVHGIFDNRDPVGRFSNTSSHTGRNNINPNAQPANVTSYNANAHSVGNHINPNAQPSNPAYVTSANAYFFFVRRKAMMQLKEAFKDNLTQVIAEYFKDPTKVYNVDKTGFCCNKLPSRSYKNCIIILHQEMEDFYAWMCPEKEEHAMRKRVVNRIEEIIVDLWPAARVEIFGSFRTGLYLPTSDIDLVVIGKWDSLPLRTLEKALLEKGIAEQSTLKVLDRASVPIVKLTDRETDVKVDISFNMSSGVNSARLIKEYKSMFPALPKLVMVLKQFLLQRDLNEVFTGGISSYSLILMTVSFLQLHPRLDASQPDANLGVLLIEFFELYGRHFNYLKTGLRIKEGGAYISKDEVQRDMPEGHRPSVLCIEDPLIAGNDIGRSSYGVLQVKQAFEYAYIVLAQAVNPLASILCDPNRHSILGRIVRITDDVIDYRHWIQRSFPVNSNPQSSSSRVLTASNAATPPSPPSTYRPTNIIQVIPVNQYNKNSSNKNNANLNNNNKINNNNDEDTLSSEASEPHSTPPSSVSSVSEDTDSDQAVDMSEGSRDSSPNINHHHHIHHSHSLPPAVVTGKHNTSHNKDTHLGSAVVGENRSSSKNSKSENHNSSGSSSGVSSVGSNRPFRPFNKRKKTPRRESDGRVETRETREAHR</sequence>
<evidence type="ECO:0000313" key="10">
    <source>
        <dbReference type="EMBL" id="CAL4103414.1"/>
    </source>
</evidence>
<dbReference type="SUPFAM" id="SSF81301">
    <property type="entry name" value="Nucleotidyltransferase"/>
    <property type="match status" value="1"/>
</dbReference>
<dbReference type="GO" id="GO:1990817">
    <property type="term" value="F:poly(A) RNA polymerase activity"/>
    <property type="evidence" value="ECO:0007669"/>
    <property type="project" value="UniProtKB-EC"/>
</dbReference>
<keyword evidence="4" id="KW-0808">Transferase</keyword>
<evidence type="ECO:0000259" key="9">
    <source>
        <dbReference type="Pfam" id="PF22600"/>
    </source>
</evidence>
<feature type="compositionally biased region" description="Low complexity" evidence="7">
    <location>
        <begin position="589"/>
        <end position="619"/>
    </location>
</feature>
<evidence type="ECO:0000256" key="3">
    <source>
        <dbReference type="ARBA" id="ARBA00012388"/>
    </source>
</evidence>
<reference evidence="10 11" key="1">
    <citation type="submission" date="2024-05" db="EMBL/GenBank/DDBJ databases">
        <authorList>
            <person name="Wallberg A."/>
        </authorList>
    </citation>
    <scope>NUCLEOTIDE SEQUENCE [LARGE SCALE GENOMIC DNA]</scope>
</reference>
<feature type="compositionally biased region" description="Basic and acidic residues" evidence="7">
    <location>
        <begin position="632"/>
        <end position="649"/>
    </location>
</feature>
<feature type="domain" description="Poly(A) RNA polymerase mitochondrial-like central palm" evidence="9">
    <location>
        <begin position="129"/>
        <end position="260"/>
    </location>
</feature>
<organism evidence="10 11">
    <name type="scientific">Meganyctiphanes norvegica</name>
    <name type="common">Northern krill</name>
    <name type="synonym">Thysanopoda norvegica</name>
    <dbReference type="NCBI Taxonomy" id="48144"/>
    <lineage>
        <taxon>Eukaryota</taxon>
        <taxon>Metazoa</taxon>
        <taxon>Ecdysozoa</taxon>
        <taxon>Arthropoda</taxon>
        <taxon>Crustacea</taxon>
        <taxon>Multicrustacea</taxon>
        <taxon>Malacostraca</taxon>
        <taxon>Eumalacostraca</taxon>
        <taxon>Eucarida</taxon>
        <taxon>Euphausiacea</taxon>
        <taxon>Euphausiidae</taxon>
        <taxon>Meganyctiphanes</taxon>
    </lineage>
</organism>
<dbReference type="Proteomes" id="UP001497623">
    <property type="component" value="Unassembled WGS sequence"/>
</dbReference>
<dbReference type="Pfam" id="PF22600">
    <property type="entry name" value="MTPAP-like_central"/>
    <property type="match status" value="1"/>
</dbReference>
<feature type="domain" description="PAP-associated" evidence="8">
    <location>
        <begin position="317"/>
        <end position="374"/>
    </location>
</feature>
<evidence type="ECO:0000256" key="7">
    <source>
        <dbReference type="SAM" id="MobiDB-lite"/>
    </source>
</evidence>
<dbReference type="PANTHER" id="PTHR23092">
    <property type="entry name" value="POLY(A) RNA POLYMERASE"/>
    <property type="match status" value="1"/>
</dbReference>
<dbReference type="GO" id="GO:0043634">
    <property type="term" value="P:polyadenylation-dependent ncRNA catabolic process"/>
    <property type="evidence" value="ECO:0007669"/>
    <property type="project" value="TreeGrafter"/>
</dbReference>
<dbReference type="AlphaFoldDB" id="A0AAV2QVC3"/>
<evidence type="ECO:0000256" key="1">
    <source>
        <dbReference type="ARBA" id="ARBA00001936"/>
    </source>
</evidence>
<feature type="region of interest" description="Disordered" evidence="7">
    <location>
        <begin position="442"/>
        <end position="472"/>
    </location>
</feature>
<evidence type="ECO:0000256" key="4">
    <source>
        <dbReference type="ARBA" id="ARBA00022679"/>
    </source>
</evidence>
<dbReference type="InterPro" id="IPR002058">
    <property type="entry name" value="PAP_assoc"/>
</dbReference>
<keyword evidence="5" id="KW-0479">Metal-binding</keyword>
<dbReference type="GO" id="GO:0031123">
    <property type="term" value="P:RNA 3'-end processing"/>
    <property type="evidence" value="ECO:0007669"/>
    <property type="project" value="TreeGrafter"/>
</dbReference>
<feature type="compositionally biased region" description="Polar residues" evidence="7">
    <location>
        <begin position="17"/>
        <end position="39"/>
    </location>
</feature>
<dbReference type="FunFam" id="1.10.1410.10:FF:000003">
    <property type="entry name" value="non-canonical poly(A) RNA polymerase PAPD7"/>
    <property type="match status" value="1"/>
</dbReference>
<name>A0AAV2QVC3_MEGNR</name>
<evidence type="ECO:0000313" key="11">
    <source>
        <dbReference type="Proteomes" id="UP001497623"/>
    </source>
</evidence>
<comment type="cofactor">
    <cofactor evidence="1">
        <name>Mn(2+)</name>
        <dbReference type="ChEBI" id="CHEBI:29035"/>
    </cofactor>
</comment>
<dbReference type="SUPFAM" id="SSF81631">
    <property type="entry name" value="PAP/OAS1 substrate-binding domain"/>
    <property type="match status" value="1"/>
</dbReference>
<dbReference type="GO" id="GO:0031499">
    <property type="term" value="C:TRAMP complex"/>
    <property type="evidence" value="ECO:0007669"/>
    <property type="project" value="TreeGrafter"/>
</dbReference>
<keyword evidence="11" id="KW-1185">Reference proteome</keyword>
<feature type="compositionally biased region" description="Low complexity" evidence="7">
    <location>
        <begin position="486"/>
        <end position="505"/>
    </location>
</feature>
<accession>A0AAV2QVC3</accession>
<dbReference type="PANTHER" id="PTHR23092:SF15">
    <property type="entry name" value="INACTIVE NON-CANONICAL POLY(A) RNA POLYMERASE PROTEIN TRF4-2-RELATED"/>
    <property type="match status" value="1"/>
</dbReference>
<evidence type="ECO:0000259" key="8">
    <source>
        <dbReference type="Pfam" id="PF03828"/>
    </source>
</evidence>
<dbReference type="GO" id="GO:0046872">
    <property type="term" value="F:metal ion binding"/>
    <property type="evidence" value="ECO:0007669"/>
    <property type="project" value="UniProtKB-KW"/>
</dbReference>
<proteinExistence type="inferred from homology"/>
<evidence type="ECO:0000256" key="2">
    <source>
        <dbReference type="ARBA" id="ARBA00008593"/>
    </source>
</evidence>
<evidence type="ECO:0000256" key="5">
    <source>
        <dbReference type="ARBA" id="ARBA00022723"/>
    </source>
</evidence>
<dbReference type="InterPro" id="IPR043519">
    <property type="entry name" value="NT_sf"/>
</dbReference>
<dbReference type="Gene3D" id="3.30.460.10">
    <property type="entry name" value="Beta Polymerase, domain 2"/>
    <property type="match status" value="1"/>
</dbReference>
<feature type="compositionally biased region" description="Polar residues" evidence="7">
    <location>
        <begin position="442"/>
        <end position="455"/>
    </location>
</feature>
<dbReference type="FunFam" id="3.30.460.10:FF:000006">
    <property type="entry name" value="non-canonical poly(A) RNA polymerase PAPD5"/>
    <property type="match status" value="1"/>
</dbReference>
<keyword evidence="6" id="KW-0460">Magnesium</keyword>
<evidence type="ECO:0000256" key="6">
    <source>
        <dbReference type="ARBA" id="ARBA00022842"/>
    </source>
</evidence>